<proteinExistence type="predicted"/>
<dbReference type="InterPro" id="IPR037039">
    <property type="entry name" value="CM_AroQ_sf_eucaryotic"/>
</dbReference>
<dbReference type="GO" id="GO:0004106">
    <property type="term" value="F:chorismate mutase activity"/>
    <property type="evidence" value="ECO:0007669"/>
    <property type="project" value="UniProtKB-UniRule"/>
</dbReference>
<dbReference type="GO" id="GO:0046417">
    <property type="term" value="P:chorismate metabolic process"/>
    <property type="evidence" value="ECO:0007669"/>
    <property type="project" value="InterPro"/>
</dbReference>
<dbReference type="Pfam" id="PF01817">
    <property type="entry name" value="CM_2"/>
    <property type="match status" value="1"/>
</dbReference>
<keyword evidence="10" id="KW-0732">Signal</keyword>
<keyword evidence="6 9" id="KW-0028">Amino-acid biosynthesis</keyword>
<dbReference type="GO" id="GO:0008652">
    <property type="term" value="P:amino acid biosynthetic process"/>
    <property type="evidence" value="ECO:0007669"/>
    <property type="project" value="UniProtKB-KW"/>
</dbReference>
<dbReference type="InterPro" id="IPR002701">
    <property type="entry name" value="CM_II_prokaryot"/>
</dbReference>
<dbReference type="InterPro" id="IPR036263">
    <property type="entry name" value="Chorismate_II_sf"/>
</dbReference>
<reference evidence="12 13" key="1">
    <citation type="submission" date="2023-01" db="EMBL/GenBank/DDBJ databases">
        <authorList>
            <person name="Kreplak J."/>
        </authorList>
    </citation>
    <scope>NUCLEOTIDE SEQUENCE [LARGE SCALE GENOMIC DNA]</scope>
</reference>
<comment type="subcellular location">
    <subcellularLocation>
        <location evidence="2">Cytoplasm</location>
    </subcellularLocation>
</comment>
<protein>
    <recommendedName>
        <fullName evidence="4 9">Chorismate mutase</fullName>
        <ecNumber evidence="4 9">5.4.99.5</ecNumber>
    </recommendedName>
</protein>
<evidence type="ECO:0000313" key="13">
    <source>
        <dbReference type="Proteomes" id="UP001157006"/>
    </source>
</evidence>
<dbReference type="Proteomes" id="UP001157006">
    <property type="component" value="Chromosome 2"/>
</dbReference>
<keyword evidence="8 9" id="KW-0413">Isomerase</keyword>
<dbReference type="AlphaFoldDB" id="A0AAV0ZRE0"/>
<evidence type="ECO:0000256" key="4">
    <source>
        <dbReference type="ARBA" id="ARBA00012404"/>
    </source>
</evidence>
<name>A0AAV0ZRE0_VICFA</name>
<evidence type="ECO:0000256" key="10">
    <source>
        <dbReference type="SAM" id="SignalP"/>
    </source>
</evidence>
<dbReference type="EC" id="5.4.99.5" evidence="4 9"/>
<keyword evidence="5" id="KW-0963">Cytoplasm</keyword>
<feature type="chain" id="PRO_5043606268" description="Chorismate mutase" evidence="10">
    <location>
        <begin position="20"/>
        <end position="271"/>
    </location>
</feature>
<gene>
    <name evidence="12" type="ORF">VFH_II179800</name>
</gene>
<dbReference type="PANTHER" id="PTHR21145">
    <property type="entry name" value="CHORISMATE MUTASE"/>
    <property type="match status" value="1"/>
</dbReference>
<evidence type="ECO:0000256" key="8">
    <source>
        <dbReference type="ARBA" id="ARBA00023235"/>
    </source>
</evidence>
<comment type="pathway">
    <text evidence="3">Metabolic intermediate biosynthesis; prephenate biosynthesis; prephenate from chorismate: step 1/1.</text>
</comment>
<evidence type="ECO:0000256" key="5">
    <source>
        <dbReference type="ARBA" id="ARBA00022490"/>
    </source>
</evidence>
<dbReference type="InterPro" id="IPR008238">
    <property type="entry name" value="Chorismate_mutase_AroQ_euk"/>
</dbReference>
<dbReference type="GO" id="GO:1901747">
    <property type="term" value="P:prephenate(2-) biosynthetic process"/>
    <property type="evidence" value="ECO:0007669"/>
    <property type="project" value="UniProtKB-ARBA"/>
</dbReference>
<dbReference type="GO" id="GO:0009073">
    <property type="term" value="P:aromatic amino acid family biosynthetic process"/>
    <property type="evidence" value="ECO:0007669"/>
    <property type="project" value="UniProtKB-UniRule"/>
</dbReference>
<sequence>MFRFLVVVAVTMLVSCTDALRMAKADEYTLESVRESLIRQEDTIIFSFIERAKFPLNSLTYQQNYSSIPNFSGSLFDFILHQTENIQAKTGRYMNPEENPYEEKLSPPIVPHYNFPQFLHPAAASININKNIKKIYFNDILPLFIASGDDGNYAQTASNDLTILQAISKRIHYGKFVAETKFRKSPRDYEPLIRAKDREALMSLLVDKRVEEMVLKRVEKKAMVFGQEMSLDPNVKRKYKVDPSIVYSLYNKWIIPMTKDIEVEYLLRRLD</sequence>
<dbReference type="FunFam" id="1.10.590.10:FF:000001">
    <property type="entry name" value="Chorismate mutase"/>
    <property type="match status" value="1"/>
</dbReference>
<dbReference type="GO" id="GO:0042803">
    <property type="term" value="F:protein homodimerization activity"/>
    <property type="evidence" value="ECO:0007669"/>
    <property type="project" value="UniProtKB-ARBA"/>
</dbReference>
<dbReference type="SUPFAM" id="SSF48600">
    <property type="entry name" value="Chorismate mutase II"/>
    <property type="match status" value="1"/>
</dbReference>
<dbReference type="PANTHER" id="PTHR21145:SF12">
    <property type="entry name" value="CHORISMATE MUTASE"/>
    <property type="match status" value="1"/>
</dbReference>
<dbReference type="PIRSF" id="PIRSF017318">
    <property type="entry name" value="Chor_mut_AroQ_eu"/>
    <property type="match status" value="1"/>
</dbReference>
<evidence type="ECO:0000256" key="9">
    <source>
        <dbReference type="PIRNR" id="PIRNR017318"/>
    </source>
</evidence>
<accession>A0AAV0ZRE0</accession>
<evidence type="ECO:0000256" key="6">
    <source>
        <dbReference type="ARBA" id="ARBA00022605"/>
    </source>
</evidence>
<organism evidence="12 13">
    <name type="scientific">Vicia faba</name>
    <name type="common">Broad bean</name>
    <name type="synonym">Faba vulgaris</name>
    <dbReference type="NCBI Taxonomy" id="3906"/>
    <lineage>
        <taxon>Eukaryota</taxon>
        <taxon>Viridiplantae</taxon>
        <taxon>Streptophyta</taxon>
        <taxon>Embryophyta</taxon>
        <taxon>Tracheophyta</taxon>
        <taxon>Spermatophyta</taxon>
        <taxon>Magnoliopsida</taxon>
        <taxon>eudicotyledons</taxon>
        <taxon>Gunneridae</taxon>
        <taxon>Pentapetalae</taxon>
        <taxon>rosids</taxon>
        <taxon>fabids</taxon>
        <taxon>Fabales</taxon>
        <taxon>Fabaceae</taxon>
        <taxon>Papilionoideae</taxon>
        <taxon>50 kb inversion clade</taxon>
        <taxon>NPAAA clade</taxon>
        <taxon>Hologalegina</taxon>
        <taxon>IRL clade</taxon>
        <taxon>Fabeae</taxon>
        <taxon>Vicia</taxon>
    </lineage>
</organism>
<dbReference type="PROSITE" id="PS51257">
    <property type="entry name" value="PROKAR_LIPOPROTEIN"/>
    <property type="match status" value="1"/>
</dbReference>
<dbReference type="Gene3D" id="1.10.590.10">
    <property type="entry name" value="Chorismate mutase, AroQ class superfamily, eukaryotic"/>
    <property type="match status" value="1"/>
</dbReference>
<evidence type="ECO:0000259" key="11">
    <source>
        <dbReference type="Pfam" id="PF01817"/>
    </source>
</evidence>
<keyword evidence="7 9" id="KW-0057">Aromatic amino acid biosynthesis</keyword>
<dbReference type="NCBIfam" id="TIGR01802">
    <property type="entry name" value="CM_pl-yst"/>
    <property type="match status" value="1"/>
</dbReference>
<evidence type="ECO:0000256" key="3">
    <source>
        <dbReference type="ARBA" id="ARBA00004817"/>
    </source>
</evidence>
<evidence type="ECO:0000256" key="7">
    <source>
        <dbReference type="ARBA" id="ARBA00023141"/>
    </source>
</evidence>
<evidence type="ECO:0000313" key="12">
    <source>
        <dbReference type="EMBL" id="CAI8599544.1"/>
    </source>
</evidence>
<feature type="signal peptide" evidence="10">
    <location>
        <begin position="1"/>
        <end position="19"/>
    </location>
</feature>
<feature type="domain" description="Chorismate mutase" evidence="11">
    <location>
        <begin position="153"/>
        <end position="262"/>
    </location>
</feature>
<keyword evidence="13" id="KW-1185">Reference proteome</keyword>
<dbReference type="EMBL" id="OX451737">
    <property type="protein sequence ID" value="CAI8599544.1"/>
    <property type="molecule type" value="Genomic_DNA"/>
</dbReference>
<dbReference type="GO" id="GO:0005737">
    <property type="term" value="C:cytoplasm"/>
    <property type="evidence" value="ECO:0007669"/>
    <property type="project" value="UniProtKB-SubCell"/>
</dbReference>
<evidence type="ECO:0000256" key="1">
    <source>
        <dbReference type="ARBA" id="ARBA00000824"/>
    </source>
</evidence>
<comment type="catalytic activity">
    <reaction evidence="1 9">
        <text>chorismate = prephenate</text>
        <dbReference type="Rhea" id="RHEA:13897"/>
        <dbReference type="ChEBI" id="CHEBI:29748"/>
        <dbReference type="ChEBI" id="CHEBI:29934"/>
        <dbReference type="EC" id="5.4.99.5"/>
    </reaction>
</comment>
<evidence type="ECO:0000256" key="2">
    <source>
        <dbReference type="ARBA" id="ARBA00004496"/>
    </source>
</evidence>
<dbReference type="PROSITE" id="PS51169">
    <property type="entry name" value="CHORISMATE_MUT_3"/>
    <property type="match status" value="1"/>
</dbReference>